<dbReference type="Gene3D" id="2.40.420.20">
    <property type="match status" value="1"/>
</dbReference>
<dbReference type="Pfam" id="PF25876">
    <property type="entry name" value="HH_MFP_RND"/>
    <property type="match status" value="1"/>
</dbReference>
<dbReference type="Pfam" id="PF26002">
    <property type="entry name" value="Beta-barrel_AprE"/>
    <property type="match status" value="1"/>
</dbReference>
<feature type="compositionally biased region" description="Polar residues" evidence="3">
    <location>
        <begin position="350"/>
        <end position="367"/>
    </location>
</feature>
<protein>
    <submittedName>
        <fullName evidence="9">Efflux transporter periplasmic adaptor subunit</fullName>
    </submittedName>
</protein>
<dbReference type="PANTHER" id="PTHR30469">
    <property type="entry name" value="MULTIDRUG RESISTANCE PROTEIN MDTA"/>
    <property type="match status" value="1"/>
</dbReference>
<feature type="domain" description="Multidrug resistance protein MdtA-like alpha-helical hairpin" evidence="5">
    <location>
        <begin position="120"/>
        <end position="202"/>
    </location>
</feature>
<evidence type="ECO:0000313" key="10">
    <source>
        <dbReference type="Proteomes" id="UP000240357"/>
    </source>
</evidence>
<dbReference type="InterPro" id="IPR058982">
    <property type="entry name" value="Beta-barrel_AprE"/>
</dbReference>
<dbReference type="InterPro" id="IPR058624">
    <property type="entry name" value="MdtA-like_HH"/>
</dbReference>
<accession>A0A2T2YAS5</accession>
<dbReference type="GO" id="GO:1990281">
    <property type="term" value="C:efflux pump complex"/>
    <property type="evidence" value="ECO:0007669"/>
    <property type="project" value="TreeGrafter"/>
</dbReference>
<evidence type="ECO:0000259" key="7">
    <source>
        <dbReference type="Pfam" id="PF25975"/>
    </source>
</evidence>
<evidence type="ECO:0000256" key="2">
    <source>
        <dbReference type="SAM" id="Coils"/>
    </source>
</evidence>
<evidence type="ECO:0000259" key="6">
    <source>
        <dbReference type="Pfam" id="PF25917"/>
    </source>
</evidence>
<feature type="compositionally biased region" description="Low complexity" evidence="3">
    <location>
        <begin position="368"/>
        <end position="382"/>
    </location>
</feature>
<dbReference type="InterPro" id="IPR058649">
    <property type="entry name" value="CzcB_C"/>
</dbReference>
<reference evidence="9 10" key="1">
    <citation type="submission" date="2018-03" db="EMBL/GenBank/DDBJ databases">
        <title>Adhaeribacter sp. HMF7605 Genome sequencing and assembly.</title>
        <authorList>
            <person name="Kang H."/>
            <person name="Kang J."/>
            <person name="Cha I."/>
            <person name="Kim H."/>
            <person name="Joh K."/>
        </authorList>
    </citation>
    <scope>NUCLEOTIDE SEQUENCE [LARGE SCALE GENOMIC DNA]</scope>
    <source>
        <strain evidence="9 10">HMF7605</strain>
    </source>
</reference>
<organism evidence="9 10">
    <name type="scientific">Adhaeribacter arboris</name>
    <dbReference type="NCBI Taxonomy" id="2072846"/>
    <lineage>
        <taxon>Bacteria</taxon>
        <taxon>Pseudomonadati</taxon>
        <taxon>Bacteroidota</taxon>
        <taxon>Cytophagia</taxon>
        <taxon>Cytophagales</taxon>
        <taxon>Hymenobacteraceae</taxon>
        <taxon>Adhaeribacter</taxon>
    </lineage>
</organism>
<feature type="region of interest" description="Disordered" evidence="3">
    <location>
        <begin position="348"/>
        <end position="385"/>
    </location>
</feature>
<dbReference type="SUPFAM" id="SSF111369">
    <property type="entry name" value="HlyD-like secretion proteins"/>
    <property type="match status" value="1"/>
</dbReference>
<dbReference type="OrthoDB" id="9809068at2"/>
<feature type="domain" description="CzcB-like C-terminal circularly permuted SH3-like" evidence="7">
    <location>
        <begin position="391"/>
        <end position="430"/>
    </location>
</feature>
<dbReference type="RefSeq" id="WP_106926391.1">
    <property type="nucleotide sequence ID" value="NZ_PYFT01000001.1"/>
</dbReference>
<evidence type="ECO:0000259" key="8">
    <source>
        <dbReference type="Pfam" id="PF26002"/>
    </source>
</evidence>
<proteinExistence type="inferred from homology"/>
<evidence type="ECO:0000259" key="5">
    <source>
        <dbReference type="Pfam" id="PF25876"/>
    </source>
</evidence>
<keyword evidence="4" id="KW-0472">Membrane</keyword>
<feature type="transmembrane region" description="Helical" evidence="4">
    <location>
        <begin position="9"/>
        <end position="27"/>
    </location>
</feature>
<keyword evidence="4" id="KW-0812">Transmembrane</keyword>
<dbReference type="PANTHER" id="PTHR30469:SF33">
    <property type="entry name" value="SLR1207 PROTEIN"/>
    <property type="match status" value="1"/>
</dbReference>
<keyword evidence="10" id="KW-1185">Reference proteome</keyword>
<evidence type="ECO:0000256" key="3">
    <source>
        <dbReference type="SAM" id="MobiDB-lite"/>
    </source>
</evidence>
<dbReference type="InterPro" id="IPR058625">
    <property type="entry name" value="MdtA-like_BSH"/>
</dbReference>
<keyword evidence="4" id="KW-1133">Transmembrane helix</keyword>
<dbReference type="Gene3D" id="2.40.50.100">
    <property type="match status" value="1"/>
</dbReference>
<dbReference type="Pfam" id="PF25917">
    <property type="entry name" value="BSH_RND"/>
    <property type="match status" value="1"/>
</dbReference>
<evidence type="ECO:0000313" key="9">
    <source>
        <dbReference type="EMBL" id="PSR52604.1"/>
    </source>
</evidence>
<gene>
    <name evidence="9" type="ORF">AHMF7605_03215</name>
</gene>
<feature type="domain" description="Multidrug resistance protein MdtA-like barrel-sandwich hybrid" evidence="6">
    <location>
        <begin position="67"/>
        <end position="226"/>
    </location>
</feature>
<feature type="coiled-coil region" evidence="2">
    <location>
        <begin position="106"/>
        <end position="133"/>
    </location>
</feature>
<dbReference type="NCBIfam" id="TIGR01730">
    <property type="entry name" value="RND_mfp"/>
    <property type="match status" value="1"/>
</dbReference>
<comment type="similarity">
    <text evidence="1">Belongs to the membrane fusion protein (MFP) (TC 8.A.1) family.</text>
</comment>
<dbReference type="InterPro" id="IPR006143">
    <property type="entry name" value="RND_pump_MFP"/>
</dbReference>
<dbReference type="Proteomes" id="UP000240357">
    <property type="component" value="Unassembled WGS sequence"/>
</dbReference>
<feature type="domain" description="AprE-like beta-barrel" evidence="8">
    <location>
        <begin position="245"/>
        <end position="335"/>
    </location>
</feature>
<name>A0A2T2YAS5_9BACT</name>
<keyword evidence="2" id="KW-0175">Coiled coil</keyword>
<dbReference type="Pfam" id="PF25975">
    <property type="entry name" value="CzcB_C"/>
    <property type="match status" value="1"/>
</dbReference>
<dbReference type="EMBL" id="PYFT01000001">
    <property type="protein sequence ID" value="PSR52604.1"/>
    <property type="molecule type" value="Genomic_DNA"/>
</dbReference>
<evidence type="ECO:0000256" key="4">
    <source>
        <dbReference type="SAM" id="Phobius"/>
    </source>
</evidence>
<dbReference type="Gene3D" id="1.10.287.470">
    <property type="entry name" value="Helix hairpin bin"/>
    <property type="match status" value="1"/>
</dbReference>
<sequence>MAKKNSNRLLYSIGAIALVVIVGLVIAKKQGWIGKPNGVEVTVAKAKQTKIVEKVSASGKVQPEVEVKISPDVSGEITDLYVKEGDSVVKGQLLLRIRADNYKAMVDAQNARVNTERANMAQAKAQLSQLIASSSNIRLTHQRNAELFKQKVISQSEFDQSKAQYEASIQEIESAKQRVRASEFNLQSSQASLDEASKNLQKTTIYAPVSGTISKLNVERGERVVGTSQMAGTEMLRIANLHSMEVRVNVNENDIIRVGLGDSAIVEVDSYANDDTKFRGVVTAIANTAKDATTLEAVTEFEVRIRLLSDSYQNLKKKNTTPFRPGMTASVDIITEQKDNVLSVPLAAVTTRNENENASTTKPVKTEQSNNNQDNTANNANSKPAPVEDLKEVIFVQENGKAKMVEVKTGISDFDNIEITSGLKPGQEVISGPFRAVTTQLKNGTAIIVKDEKSLNKAGGEEKEGNS</sequence>
<dbReference type="GO" id="GO:0015562">
    <property type="term" value="F:efflux transmembrane transporter activity"/>
    <property type="evidence" value="ECO:0007669"/>
    <property type="project" value="TreeGrafter"/>
</dbReference>
<dbReference type="Gene3D" id="2.40.30.170">
    <property type="match status" value="1"/>
</dbReference>
<evidence type="ECO:0000256" key="1">
    <source>
        <dbReference type="ARBA" id="ARBA00009477"/>
    </source>
</evidence>
<dbReference type="AlphaFoldDB" id="A0A2T2YAS5"/>
<comment type="caution">
    <text evidence="9">The sequence shown here is derived from an EMBL/GenBank/DDBJ whole genome shotgun (WGS) entry which is preliminary data.</text>
</comment>